<dbReference type="Gene3D" id="3.90.550.10">
    <property type="entry name" value="Spore Coat Polysaccharide Biosynthesis Protein SpsA, Chain A"/>
    <property type="match status" value="1"/>
</dbReference>
<keyword evidence="6" id="KW-0472">Membrane</keyword>
<keyword evidence="5" id="KW-1133">Transmembrane helix</keyword>
<evidence type="ECO:0000256" key="6">
    <source>
        <dbReference type="ARBA" id="ARBA00023136"/>
    </source>
</evidence>
<dbReference type="InterPro" id="IPR029044">
    <property type="entry name" value="Nucleotide-diphossugar_trans"/>
</dbReference>
<dbReference type="GO" id="GO:0016757">
    <property type="term" value="F:glycosyltransferase activity"/>
    <property type="evidence" value="ECO:0007669"/>
    <property type="project" value="UniProtKB-KW"/>
</dbReference>
<evidence type="ECO:0000256" key="2">
    <source>
        <dbReference type="ARBA" id="ARBA00022676"/>
    </source>
</evidence>
<protein>
    <submittedName>
        <fullName evidence="7">Uncharacterized protein</fullName>
    </submittedName>
</protein>
<keyword evidence="8" id="KW-1185">Reference proteome</keyword>
<dbReference type="AlphaFoldDB" id="A0A1L9T295"/>
<keyword evidence="3" id="KW-0808">Transferase</keyword>
<keyword evidence="2" id="KW-0328">Glycosyltransferase</keyword>
<dbReference type="GO" id="GO:0016020">
    <property type="term" value="C:membrane"/>
    <property type="evidence" value="ECO:0007669"/>
    <property type="project" value="UniProtKB-SubCell"/>
</dbReference>
<dbReference type="OrthoDB" id="72851at2759"/>
<gene>
    <name evidence="7" type="ORF">ASPSYDRAFT_94738</name>
</gene>
<organism evidence="7 8">
    <name type="scientific">Aspergillus sydowii CBS 593.65</name>
    <dbReference type="NCBI Taxonomy" id="1036612"/>
    <lineage>
        <taxon>Eukaryota</taxon>
        <taxon>Fungi</taxon>
        <taxon>Dikarya</taxon>
        <taxon>Ascomycota</taxon>
        <taxon>Pezizomycotina</taxon>
        <taxon>Eurotiomycetes</taxon>
        <taxon>Eurotiomycetidae</taxon>
        <taxon>Eurotiales</taxon>
        <taxon>Aspergillaceae</taxon>
        <taxon>Aspergillus</taxon>
        <taxon>Aspergillus subgen. Nidulantes</taxon>
    </lineage>
</organism>
<dbReference type="STRING" id="1036612.A0A1L9T295"/>
<evidence type="ECO:0000256" key="4">
    <source>
        <dbReference type="ARBA" id="ARBA00022692"/>
    </source>
</evidence>
<evidence type="ECO:0000256" key="5">
    <source>
        <dbReference type="ARBA" id="ARBA00022989"/>
    </source>
</evidence>
<dbReference type="SUPFAM" id="SSF53448">
    <property type="entry name" value="Nucleotide-diphospho-sugar transferases"/>
    <property type="match status" value="1"/>
</dbReference>
<dbReference type="Proteomes" id="UP000184356">
    <property type="component" value="Unassembled WGS sequence"/>
</dbReference>
<evidence type="ECO:0000313" key="7">
    <source>
        <dbReference type="EMBL" id="OJJ53538.1"/>
    </source>
</evidence>
<dbReference type="VEuPathDB" id="FungiDB:ASPSYDRAFT_94738"/>
<dbReference type="InterPro" id="IPR050321">
    <property type="entry name" value="Glycosyltr_2/OpgH_subfam"/>
</dbReference>
<evidence type="ECO:0000256" key="1">
    <source>
        <dbReference type="ARBA" id="ARBA00004141"/>
    </source>
</evidence>
<proteinExistence type="predicted"/>
<evidence type="ECO:0000256" key="3">
    <source>
        <dbReference type="ARBA" id="ARBA00022679"/>
    </source>
</evidence>
<sequence>MENPPDFIVSFDTDFFPVLNFLRATLPHLLADDNVELVSTHQDYYILPPGDPLIQVIRWYQERASSGLCEQGSKLATGTGWVIRRELAVQVEGFPTINEAEDLTLSIILYTHGKRVVILDKMLQLGRVPASIEGWVRQTRRRTTSFPQIVATSWTSLSRKTVPSACAFRIAKF</sequence>
<name>A0A1L9T295_9EURO</name>
<dbReference type="EMBL" id="KV878597">
    <property type="protein sequence ID" value="OJJ53538.1"/>
    <property type="molecule type" value="Genomic_DNA"/>
</dbReference>
<evidence type="ECO:0000313" key="8">
    <source>
        <dbReference type="Proteomes" id="UP000184356"/>
    </source>
</evidence>
<dbReference type="GeneID" id="63769088"/>
<reference evidence="8" key="1">
    <citation type="journal article" date="2017" name="Genome Biol.">
        <title>Comparative genomics reveals high biological diversity and specific adaptations in the industrially and medically important fungal genus Aspergillus.</title>
        <authorList>
            <person name="de Vries R.P."/>
            <person name="Riley R."/>
            <person name="Wiebenga A."/>
            <person name="Aguilar-Osorio G."/>
            <person name="Amillis S."/>
            <person name="Uchima C.A."/>
            <person name="Anderluh G."/>
            <person name="Asadollahi M."/>
            <person name="Askin M."/>
            <person name="Barry K."/>
            <person name="Battaglia E."/>
            <person name="Bayram O."/>
            <person name="Benocci T."/>
            <person name="Braus-Stromeyer S.A."/>
            <person name="Caldana C."/>
            <person name="Canovas D."/>
            <person name="Cerqueira G.C."/>
            <person name="Chen F."/>
            <person name="Chen W."/>
            <person name="Choi C."/>
            <person name="Clum A."/>
            <person name="Dos Santos R.A."/>
            <person name="Damasio A.R."/>
            <person name="Diallinas G."/>
            <person name="Emri T."/>
            <person name="Fekete E."/>
            <person name="Flipphi M."/>
            <person name="Freyberg S."/>
            <person name="Gallo A."/>
            <person name="Gournas C."/>
            <person name="Habgood R."/>
            <person name="Hainaut M."/>
            <person name="Harispe M.L."/>
            <person name="Henrissat B."/>
            <person name="Hilden K.S."/>
            <person name="Hope R."/>
            <person name="Hossain A."/>
            <person name="Karabika E."/>
            <person name="Karaffa L."/>
            <person name="Karanyi Z."/>
            <person name="Krasevec N."/>
            <person name="Kuo A."/>
            <person name="Kusch H."/>
            <person name="LaButti K."/>
            <person name="Lagendijk E.L."/>
            <person name="Lapidus A."/>
            <person name="Levasseur A."/>
            <person name="Lindquist E."/>
            <person name="Lipzen A."/>
            <person name="Logrieco A.F."/>
            <person name="MacCabe A."/>
            <person name="Maekelae M.R."/>
            <person name="Malavazi I."/>
            <person name="Melin P."/>
            <person name="Meyer V."/>
            <person name="Mielnichuk N."/>
            <person name="Miskei M."/>
            <person name="Molnar A.P."/>
            <person name="Mule G."/>
            <person name="Ngan C.Y."/>
            <person name="Orejas M."/>
            <person name="Orosz E."/>
            <person name="Ouedraogo J.P."/>
            <person name="Overkamp K.M."/>
            <person name="Park H.-S."/>
            <person name="Perrone G."/>
            <person name="Piumi F."/>
            <person name="Punt P.J."/>
            <person name="Ram A.F."/>
            <person name="Ramon A."/>
            <person name="Rauscher S."/>
            <person name="Record E."/>
            <person name="Riano-Pachon D.M."/>
            <person name="Robert V."/>
            <person name="Roehrig J."/>
            <person name="Ruller R."/>
            <person name="Salamov A."/>
            <person name="Salih N.S."/>
            <person name="Samson R.A."/>
            <person name="Sandor E."/>
            <person name="Sanguinetti M."/>
            <person name="Schuetze T."/>
            <person name="Sepcic K."/>
            <person name="Shelest E."/>
            <person name="Sherlock G."/>
            <person name="Sophianopoulou V."/>
            <person name="Squina F.M."/>
            <person name="Sun H."/>
            <person name="Susca A."/>
            <person name="Todd R.B."/>
            <person name="Tsang A."/>
            <person name="Unkles S.E."/>
            <person name="van de Wiele N."/>
            <person name="van Rossen-Uffink D."/>
            <person name="Oliveira J.V."/>
            <person name="Vesth T.C."/>
            <person name="Visser J."/>
            <person name="Yu J.-H."/>
            <person name="Zhou M."/>
            <person name="Andersen M.R."/>
            <person name="Archer D.B."/>
            <person name="Baker S.E."/>
            <person name="Benoit I."/>
            <person name="Brakhage A.A."/>
            <person name="Braus G.H."/>
            <person name="Fischer R."/>
            <person name="Frisvad J.C."/>
            <person name="Goldman G.H."/>
            <person name="Houbraken J."/>
            <person name="Oakley B."/>
            <person name="Pocsi I."/>
            <person name="Scazzocchio C."/>
            <person name="Seiboth B."/>
            <person name="vanKuyk P.A."/>
            <person name="Wortman J."/>
            <person name="Dyer P.S."/>
            <person name="Grigoriev I.V."/>
        </authorList>
    </citation>
    <scope>NUCLEOTIDE SEQUENCE [LARGE SCALE GENOMIC DNA]</scope>
    <source>
        <strain evidence="8">CBS 593.65</strain>
    </source>
</reference>
<accession>A0A1L9T295</accession>
<dbReference type="PANTHER" id="PTHR43867:SF7">
    <property type="entry name" value="CELLULOSE SYNTHASE (EUROFUNG)"/>
    <property type="match status" value="1"/>
</dbReference>
<dbReference type="PANTHER" id="PTHR43867">
    <property type="entry name" value="CELLULOSE SYNTHASE CATALYTIC SUBUNIT A [UDP-FORMING]"/>
    <property type="match status" value="1"/>
</dbReference>
<dbReference type="RefSeq" id="XP_040697344.1">
    <property type="nucleotide sequence ID" value="XM_040853015.1"/>
</dbReference>
<comment type="subcellular location">
    <subcellularLocation>
        <location evidence="1">Membrane</location>
        <topology evidence="1">Multi-pass membrane protein</topology>
    </subcellularLocation>
</comment>
<keyword evidence="4" id="KW-0812">Transmembrane</keyword>